<dbReference type="EMBL" id="JH603169">
    <property type="protein sequence ID" value="EIC21604.1"/>
    <property type="molecule type" value="Genomic_DNA"/>
</dbReference>
<evidence type="ECO:0000313" key="1">
    <source>
        <dbReference type="EMBL" id="EIC21604.1"/>
    </source>
</evidence>
<evidence type="ECO:0000313" key="2">
    <source>
        <dbReference type="Proteomes" id="UP000002964"/>
    </source>
</evidence>
<protein>
    <submittedName>
        <fullName evidence="1">Uncharacterized protein</fullName>
    </submittedName>
</protein>
<name>H8Z2E9_9GAMM</name>
<sequence>MTTVSLVEADLSRDRVVQVHDCLHPTPDHPHGLKYRRYCGHSGRCLVRYENERGKGDHEHIGANEAPYRFVSLTQSLADFAADVAQALETTDESDHQH</sequence>
<accession>H8Z2E9</accession>
<keyword evidence="2" id="KW-1185">Reference proteome</keyword>
<dbReference type="Pfam" id="PF20126">
    <property type="entry name" value="TumE"/>
    <property type="match status" value="1"/>
</dbReference>
<dbReference type="InterPro" id="IPR045397">
    <property type="entry name" value="TumE-like"/>
</dbReference>
<reference evidence="2" key="1">
    <citation type="submission" date="2011-06" db="EMBL/GenBank/DDBJ databases">
        <authorList>
            <consortium name="US DOE Joint Genome Institute (JGI-PGF)"/>
            <person name="Lucas S."/>
            <person name="Han J."/>
            <person name="Lapidus A."/>
            <person name="Cheng J.-F."/>
            <person name="Goodwin L."/>
            <person name="Pitluck S."/>
            <person name="Peters L."/>
            <person name="Land M.L."/>
            <person name="Hauser L."/>
            <person name="Vogl K."/>
            <person name="Liu Z."/>
            <person name="Overmann J."/>
            <person name="Frigaard N.-U."/>
            <person name="Bryant D.A."/>
            <person name="Woyke T.J."/>
        </authorList>
    </citation>
    <scope>NUCLEOTIDE SEQUENCE [LARGE SCALE GENOMIC DNA]</scope>
    <source>
        <strain evidence="2">970</strain>
    </source>
</reference>
<dbReference type="eggNOG" id="ENOG502ZQTB">
    <property type="taxonomic scope" value="Bacteria"/>
</dbReference>
<dbReference type="Proteomes" id="UP000002964">
    <property type="component" value="Unassembled WGS sequence"/>
</dbReference>
<dbReference type="AlphaFoldDB" id="H8Z2E9"/>
<dbReference type="HOGENOM" id="CLU_166635_0_0_6"/>
<reference evidence="1 2" key="2">
    <citation type="submission" date="2011-11" db="EMBL/GenBank/DDBJ databases">
        <authorList>
            <consortium name="US DOE Joint Genome Institute"/>
            <person name="Lucas S."/>
            <person name="Han J."/>
            <person name="Lapidus A."/>
            <person name="Cheng J.-F."/>
            <person name="Goodwin L."/>
            <person name="Pitluck S."/>
            <person name="Peters L."/>
            <person name="Ovchinnikova G."/>
            <person name="Zhang X."/>
            <person name="Detter J.C."/>
            <person name="Han C."/>
            <person name="Tapia R."/>
            <person name="Land M."/>
            <person name="Hauser L."/>
            <person name="Kyrpides N."/>
            <person name="Ivanova N."/>
            <person name="Pagani I."/>
            <person name="Vogl K."/>
            <person name="Liu Z."/>
            <person name="Overmann J."/>
            <person name="Frigaard N.-U."/>
            <person name="Bryant D."/>
            <person name="Woyke T."/>
        </authorList>
    </citation>
    <scope>NUCLEOTIDE SEQUENCE [LARGE SCALE GENOMIC DNA]</scope>
    <source>
        <strain evidence="1 2">970</strain>
    </source>
</reference>
<gene>
    <name evidence="1" type="ORF">Thi970DRAFT_01820</name>
</gene>
<proteinExistence type="predicted"/>
<organism evidence="1 2">
    <name type="scientific">Thiorhodovibrio frisius</name>
    <dbReference type="NCBI Taxonomy" id="631362"/>
    <lineage>
        <taxon>Bacteria</taxon>
        <taxon>Pseudomonadati</taxon>
        <taxon>Pseudomonadota</taxon>
        <taxon>Gammaproteobacteria</taxon>
        <taxon>Chromatiales</taxon>
        <taxon>Chromatiaceae</taxon>
        <taxon>Thiorhodovibrio</taxon>
    </lineage>
</organism>
<dbReference type="STRING" id="631362.Thi970DRAFT_01820"/>